<name>U1MRB1_9MICO</name>
<evidence type="ECO:0000259" key="4">
    <source>
        <dbReference type="PROSITE" id="PS50056"/>
    </source>
</evidence>
<evidence type="ECO:0000256" key="1">
    <source>
        <dbReference type="ARBA" id="ARBA00010702"/>
    </source>
</evidence>
<dbReference type="SUPFAM" id="SSF101478">
    <property type="entry name" value="ADP-ribosylglycohydrolase"/>
    <property type="match status" value="1"/>
</dbReference>
<dbReference type="PANTHER" id="PTHR16222">
    <property type="entry name" value="ADP-RIBOSYLGLYCOHYDROLASE"/>
    <property type="match status" value="1"/>
</dbReference>
<keyword evidence="3" id="KW-0460">Magnesium</keyword>
<accession>U1MRB1</accession>
<proteinExistence type="inferred from homology"/>
<dbReference type="EMBL" id="ASHR01000036">
    <property type="protein sequence ID" value="ERG63190.1"/>
    <property type="molecule type" value="Genomic_DNA"/>
</dbReference>
<dbReference type="OrthoDB" id="9798107at2"/>
<dbReference type="RefSeq" id="WP_021011567.1">
    <property type="nucleotide sequence ID" value="NZ_ASHR01000036.1"/>
</dbReference>
<evidence type="ECO:0000256" key="3">
    <source>
        <dbReference type="PIRSR" id="PIRSR605502-1"/>
    </source>
</evidence>
<comment type="caution">
    <text evidence="5">The sequence shown here is derived from an EMBL/GenBank/DDBJ whole genome shotgun (WGS) entry which is preliminary data.</text>
</comment>
<dbReference type="Gene3D" id="3.90.190.10">
    <property type="entry name" value="Protein tyrosine phosphatase superfamily"/>
    <property type="match status" value="1"/>
</dbReference>
<feature type="binding site" evidence="3">
    <location>
        <position position="262"/>
    </location>
    <ligand>
        <name>Mg(2+)</name>
        <dbReference type="ChEBI" id="CHEBI:18420"/>
        <label>1</label>
    </ligand>
</feature>
<dbReference type="Pfam" id="PF03747">
    <property type="entry name" value="ADP_ribosyl_GH"/>
    <property type="match status" value="1"/>
</dbReference>
<dbReference type="InterPro" id="IPR036705">
    <property type="entry name" value="Ribosyl_crysJ1_sf"/>
</dbReference>
<comment type="similarity">
    <text evidence="1">Belongs to the ADP-ribosylglycohydrolase family.</text>
</comment>
<keyword evidence="6" id="KW-1185">Reference proteome</keyword>
<dbReference type="InterPro" id="IPR005502">
    <property type="entry name" value="Ribosyl_crysJ1"/>
</dbReference>
<evidence type="ECO:0000313" key="6">
    <source>
        <dbReference type="Proteomes" id="UP000016462"/>
    </source>
</evidence>
<feature type="binding site" evidence="3">
    <location>
        <position position="54"/>
    </location>
    <ligand>
        <name>Mg(2+)</name>
        <dbReference type="ChEBI" id="CHEBI:18420"/>
        <label>1</label>
    </ligand>
</feature>
<gene>
    <name evidence="5" type="ORF">L332_01805</name>
</gene>
<dbReference type="Gene3D" id="1.10.4080.10">
    <property type="entry name" value="ADP-ribosylation/Crystallin J1"/>
    <property type="match status" value="1"/>
</dbReference>
<dbReference type="Proteomes" id="UP000016462">
    <property type="component" value="Unassembled WGS sequence"/>
</dbReference>
<dbReference type="InterPro" id="IPR050792">
    <property type="entry name" value="ADP-ribosylglycohydrolase"/>
</dbReference>
<dbReference type="PANTHER" id="PTHR16222:SF24">
    <property type="entry name" value="ADP-RIBOSYLHYDROLASE ARH3"/>
    <property type="match status" value="1"/>
</dbReference>
<feature type="binding site" evidence="3">
    <location>
        <position position="56"/>
    </location>
    <ligand>
        <name>Mg(2+)</name>
        <dbReference type="ChEBI" id="CHEBI:18420"/>
        <label>1</label>
    </ligand>
</feature>
<feature type="binding site" evidence="3">
    <location>
        <position position="55"/>
    </location>
    <ligand>
        <name>Mg(2+)</name>
        <dbReference type="ChEBI" id="CHEBI:18420"/>
        <label>1</label>
    </ligand>
</feature>
<keyword evidence="2" id="KW-0378">Hydrolase</keyword>
<feature type="binding site" evidence="3">
    <location>
        <position position="263"/>
    </location>
    <ligand>
        <name>Mg(2+)</name>
        <dbReference type="ChEBI" id="CHEBI:18420"/>
        <label>1</label>
    </ligand>
</feature>
<protein>
    <recommendedName>
        <fullName evidence="4">Tyrosine specific protein phosphatases domain-containing protein</fullName>
    </recommendedName>
</protein>
<organism evidence="5 6">
    <name type="scientific">Agrococcus pavilionensis RW1</name>
    <dbReference type="NCBI Taxonomy" id="1330458"/>
    <lineage>
        <taxon>Bacteria</taxon>
        <taxon>Bacillati</taxon>
        <taxon>Actinomycetota</taxon>
        <taxon>Actinomycetes</taxon>
        <taxon>Micrococcales</taxon>
        <taxon>Microbacteriaceae</taxon>
        <taxon>Agrococcus</taxon>
    </lineage>
</organism>
<feature type="domain" description="Tyrosine specific protein phosphatases" evidence="4">
    <location>
        <begin position="399"/>
        <end position="454"/>
    </location>
</feature>
<dbReference type="AlphaFoldDB" id="U1MRB1"/>
<dbReference type="InterPro" id="IPR000387">
    <property type="entry name" value="Tyr_Pase_dom"/>
</dbReference>
<comment type="cofactor">
    <cofactor evidence="3">
        <name>Mg(2+)</name>
        <dbReference type="ChEBI" id="CHEBI:18420"/>
    </cofactor>
    <text evidence="3">Binds 2 magnesium ions per subunit.</text>
</comment>
<sequence length="475" mass="49938">MALTSPQTDRALGAILASAAGDALGAPYEFGPAVLPPTAITAHAGGGWELGEWTDDTAMALPILRALADGRSLDNEATLDRLVAQWIGWSATAKDVGIQIRAVLRDAQQPTAAAARAAAAQLHQRRGRSGGNGSLMRTGPVALGYLERGRAGDAAWAARAISDLTHFDVDAGDACVIWTLAIRRAILTGGLDLERAIASLPEERQQRWRELAGEAELRMPWELTANNGWVVGAFQAAWSAIVHGATLAEVLELAVRSGKDTDTVAAIAGSLAGAVYGASALPAALTRHLHGWAGEGATGDRRTLIELATLAIRGVDSCGWPMAARMPLLNEPLLVPHPADPGVWLGDLGALDVAPASVTAVVSLCRVGREQARVEAVNHIEVRLIDQPGKNPHLDLVLTDAADAVAMLRSEGHEVLLHCAESRSRTAAVAALYAVRHHGADAEDALASLRASMPRYNPQQFLVDAVRRLASEGAR</sequence>
<dbReference type="GO" id="GO:0046872">
    <property type="term" value="F:metal ion binding"/>
    <property type="evidence" value="ECO:0007669"/>
    <property type="project" value="UniProtKB-KW"/>
</dbReference>
<dbReference type="InterPro" id="IPR029021">
    <property type="entry name" value="Prot-tyrosine_phosphatase-like"/>
</dbReference>
<evidence type="ECO:0000313" key="5">
    <source>
        <dbReference type="EMBL" id="ERG63190.1"/>
    </source>
</evidence>
<dbReference type="PROSITE" id="PS50056">
    <property type="entry name" value="TYR_PHOSPHATASE_2"/>
    <property type="match status" value="1"/>
</dbReference>
<dbReference type="SUPFAM" id="SSF52799">
    <property type="entry name" value="(Phosphotyrosine protein) phosphatases II"/>
    <property type="match status" value="1"/>
</dbReference>
<reference evidence="5 6" key="1">
    <citation type="journal article" date="2013" name="Genome Announc.">
        <title>First draft genome sequence from a member of the genus agrococcus, isolated from modern microbialites.</title>
        <authorList>
            <person name="White R.A.III."/>
            <person name="Grassa C.J."/>
            <person name="Suttle C.A."/>
        </authorList>
    </citation>
    <scope>NUCLEOTIDE SEQUENCE [LARGE SCALE GENOMIC DNA]</scope>
    <source>
        <strain evidence="5 6">RW1</strain>
    </source>
</reference>
<dbReference type="GO" id="GO:0016787">
    <property type="term" value="F:hydrolase activity"/>
    <property type="evidence" value="ECO:0007669"/>
    <property type="project" value="UniProtKB-KW"/>
</dbReference>
<keyword evidence="3" id="KW-0479">Metal-binding</keyword>
<evidence type="ECO:0000256" key="2">
    <source>
        <dbReference type="ARBA" id="ARBA00022801"/>
    </source>
</evidence>
<feature type="binding site" evidence="3">
    <location>
        <position position="260"/>
    </location>
    <ligand>
        <name>Mg(2+)</name>
        <dbReference type="ChEBI" id="CHEBI:18420"/>
        <label>1</label>
    </ligand>
</feature>